<protein>
    <submittedName>
        <fullName evidence="2">Uncharacterized protein</fullName>
    </submittedName>
</protein>
<evidence type="ECO:0000313" key="3">
    <source>
        <dbReference type="Proteomes" id="UP000242146"/>
    </source>
</evidence>
<evidence type="ECO:0000313" key="2">
    <source>
        <dbReference type="EMBL" id="ORX62076.1"/>
    </source>
</evidence>
<accession>A0A1X2GVQ2</accession>
<dbReference type="EMBL" id="MCGT01000002">
    <property type="protein sequence ID" value="ORX62076.1"/>
    <property type="molecule type" value="Genomic_DNA"/>
</dbReference>
<keyword evidence="3" id="KW-1185">Reference proteome</keyword>
<evidence type="ECO:0000256" key="1">
    <source>
        <dbReference type="SAM" id="MobiDB-lite"/>
    </source>
</evidence>
<gene>
    <name evidence="2" type="ORF">DM01DRAFT_1331542</name>
</gene>
<name>A0A1X2GVQ2_9FUNG</name>
<dbReference type="STRING" id="101127.A0A1X2GVQ2"/>
<dbReference type="OrthoDB" id="2384350at2759"/>
<dbReference type="Proteomes" id="UP000242146">
    <property type="component" value="Unassembled WGS sequence"/>
</dbReference>
<comment type="caution">
    <text evidence="2">The sequence shown here is derived from an EMBL/GenBank/DDBJ whole genome shotgun (WGS) entry which is preliminary data.</text>
</comment>
<feature type="region of interest" description="Disordered" evidence="1">
    <location>
        <begin position="25"/>
        <end position="60"/>
    </location>
</feature>
<proteinExistence type="predicted"/>
<organism evidence="2 3">
    <name type="scientific">Hesseltinella vesiculosa</name>
    <dbReference type="NCBI Taxonomy" id="101127"/>
    <lineage>
        <taxon>Eukaryota</taxon>
        <taxon>Fungi</taxon>
        <taxon>Fungi incertae sedis</taxon>
        <taxon>Mucoromycota</taxon>
        <taxon>Mucoromycotina</taxon>
        <taxon>Mucoromycetes</taxon>
        <taxon>Mucorales</taxon>
        <taxon>Cunninghamellaceae</taxon>
        <taxon>Hesseltinella</taxon>
    </lineage>
</organism>
<sequence length="94" mass="10451">MPGPVTIFTLGAVGVAGAAAIHRRSSLSNSPTEENVNGQNPINMARRRSSTVQPDHAWDQRKQPEYQWRREFGANFSHNSRARFPTNMSSSPTK</sequence>
<dbReference type="AlphaFoldDB" id="A0A1X2GVQ2"/>
<reference evidence="2 3" key="1">
    <citation type="submission" date="2016-07" db="EMBL/GenBank/DDBJ databases">
        <title>Pervasive Adenine N6-methylation of Active Genes in Fungi.</title>
        <authorList>
            <consortium name="DOE Joint Genome Institute"/>
            <person name="Mondo S.J."/>
            <person name="Dannebaum R.O."/>
            <person name="Kuo R.C."/>
            <person name="Labutti K."/>
            <person name="Haridas S."/>
            <person name="Kuo A."/>
            <person name="Salamov A."/>
            <person name="Ahrendt S.R."/>
            <person name="Lipzen A."/>
            <person name="Sullivan W."/>
            <person name="Andreopoulos W.B."/>
            <person name="Clum A."/>
            <person name="Lindquist E."/>
            <person name="Daum C."/>
            <person name="Ramamoorthy G.K."/>
            <person name="Gryganskyi A."/>
            <person name="Culley D."/>
            <person name="Magnuson J.K."/>
            <person name="James T.Y."/>
            <person name="O'Malley M.A."/>
            <person name="Stajich J.E."/>
            <person name="Spatafora J.W."/>
            <person name="Visel A."/>
            <person name="Grigoriev I.V."/>
        </authorList>
    </citation>
    <scope>NUCLEOTIDE SEQUENCE [LARGE SCALE GENOMIC DNA]</scope>
    <source>
        <strain evidence="2 3">NRRL 3301</strain>
    </source>
</reference>
<feature type="compositionally biased region" description="Polar residues" evidence="1">
    <location>
        <begin position="26"/>
        <end position="42"/>
    </location>
</feature>